<evidence type="ECO:0008006" key="3">
    <source>
        <dbReference type="Google" id="ProtNLM"/>
    </source>
</evidence>
<sequence>MKKFSLFVILLLVKCGMKPVPPPAGKFCEPMIKETQCITLDFRNAKAILGDKEIPLKSTSILNYTYQADGIYYELEVLNENRVHIQGTNGFNKTLLKLKDKEERRREYARLWQAIKDLF</sequence>
<dbReference type="AlphaFoldDB" id="A0A2M9Z889"/>
<evidence type="ECO:0000313" key="2">
    <source>
        <dbReference type="Proteomes" id="UP000231912"/>
    </source>
</evidence>
<dbReference type="Proteomes" id="UP000231912">
    <property type="component" value="Unassembled WGS sequence"/>
</dbReference>
<gene>
    <name evidence="1" type="ORF">CH371_17870</name>
</gene>
<dbReference type="RefSeq" id="WP_100760066.1">
    <property type="nucleotide sequence ID" value="NZ_NPDT01000009.1"/>
</dbReference>
<organism evidence="1 2">
    <name type="scientific">Leptospira wolffii</name>
    <dbReference type="NCBI Taxonomy" id="409998"/>
    <lineage>
        <taxon>Bacteria</taxon>
        <taxon>Pseudomonadati</taxon>
        <taxon>Spirochaetota</taxon>
        <taxon>Spirochaetia</taxon>
        <taxon>Leptospirales</taxon>
        <taxon>Leptospiraceae</taxon>
        <taxon>Leptospira</taxon>
    </lineage>
</organism>
<proteinExistence type="predicted"/>
<evidence type="ECO:0000313" key="1">
    <source>
        <dbReference type="EMBL" id="PJZ64635.1"/>
    </source>
</evidence>
<protein>
    <recommendedName>
        <fullName evidence="3">Lipoprotein</fullName>
    </recommendedName>
</protein>
<dbReference type="NCBIfam" id="NF047809">
    <property type="entry name" value="LIC12806_lipo"/>
    <property type="match status" value="1"/>
</dbReference>
<name>A0A2M9Z889_9LEPT</name>
<comment type="caution">
    <text evidence="1">The sequence shown here is derived from an EMBL/GenBank/DDBJ whole genome shotgun (WGS) entry which is preliminary data.</text>
</comment>
<dbReference type="EMBL" id="NPDT01000009">
    <property type="protein sequence ID" value="PJZ64635.1"/>
    <property type="molecule type" value="Genomic_DNA"/>
</dbReference>
<accession>A0A2M9Z889</accession>
<reference evidence="1 2" key="1">
    <citation type="submission" date="2017-07" db="EMBL/GenBank/DDBJ databases">
        <title>Leptospira spp. isolated from tropical soils.</title>
        <authorList>
            <person name="Thibeaux R."/>
            <person name="Iraola G."/>
            <person name="Ferres I."/>
            <person name="Bierque E."/>
            <person name="Girault D."/>
            <person name="Soupe-Gilbert M.-E."/>
            <person name="Picardeau M."/>
            <person name="Goarant C."/>
        </authorList>
    </citation>
    <scope>NUCLEOTIDE SEQUENCE [LARGE SCALE GENOMIC DNA]</scope>
    <source>
        <strain evidence="1 2">FH2-C-A2</strain>
    </source>
</reference>